<evidence type="ECO:0000256" key="1">
    <source>
        <dbReference type="SAM" id="MobiDB-lite"/>
    </source>
</evidence>
<accession>A0AAV7SPS1</accession>
<protein>
    <submittedName>
        <fullName evidence="2">Uncharacterized protein</fullName>
    </submittedName>
</protein>
<evidence type="ECO:0000313" key="2">
    <source>
        <dbReference type="EMBL" id="KAJ1166026.1"/>
    </source>
</evidence>
<proteinExistence type="predicted"/>
<feature type="region of interest" description="Disordered" evidence="1">
    <location>
        <begin position="1"/>
        <end position="28"/>
    </location>
</feature>
<comment type="caution">
    <text evidence="2">The sequence shown here is derived from an EMBL/GenBank/DDBJ whole genome shotgun (WGS) entry which is preliminary data.</text>
</comment>
<dbReference type="AlphaFoldDB" id="A0AAV7SPS1"/>
<dbReference type="EMBL" id="JANPWB010000008">
    <property type="protein sequence ID" value="KAJ1166026.1"/>
    <property type="molecule type" value="Genomic_DNA"/>
</dbReference>
<organism evidence="2 3">
    <name type="scientific">Pleurodeles waltl</name>
    <name type="common">Iberian ribbed newt</name>
    <dbReference type="NCBI Taxonomy" id="8319"/>
    <lineage>
        <taxon>Eukaryota</taxon>
        <taxon>Metazoa</taxon>
        <taxon>Chordata</taxon>
        <taxon>Craniata</taxon>
        <taxon>Vertebrata</taxon>
        <taxon>Euteleostomi</taxon>
        <taxon>Amphibia</taxon>
        <taxon>Batrachia</taxon>
        <taxon>Caudata</taxon>
        <taxon>Salamandroidea</taxon>
        <taxon>Salamandridae</taxon>
        <taxon>Pleurodelinae</taxon>
        <taxon>Pleurodeles</taxon>
    </lineage>
</organism>
<dbReference type="Proteomes" id="UP001066276">
    <property type="component" value="Chromosome 4_2"/>
</dbReference>
<sequence>MGTGRRAKEKGTTEDTPDTQRRLKRARTRTGWRRSFSVCVAKRSQVAANHLFIEREINIFYQCSVDFYYCNDANHVMRLAGVLLIRLLRVKVCTQSTDTARRPGRHSRTIEGPADRNTDKWLRAFRTQAIIFVGKFSRSAPALFLHEQKVHEAHLKYQGDAWLRYDEGFREKVQTWPITE</sequence>
<gene>
    <name evidence="2" type="ORF">NDU88_006437</name>
</gene>
<reference evidence="2" key="1">
    <citation type="journal article" date="2022" name="bioRxiv">
        <title>Sequencing and chromosome-scale assembly of the giantPleurodeles waltlgenome.</title>
        <authorList>
            <person name="Brown T."/>
            <person name="Elewa A."/>
            <person name="Iarovenko S."/>
            <person name="Subramanian E."/>
            <person name="Araus A.J."/>
            <person name="Petzold A."/>
            <person name="Susuki M."/>
            <person name="Suzuki K.-i.T."/>
            <person name="Hayashi T."/>
            <person name="Toyoda A."/>
            <person name="Oliveira C."/>
            <person name="Osipova E."/>
            <person name="Leigh N.D."/>
            <person name="Simon A."/>
            <person name="Yun M.H."/>
        </authorList>
    </citation>
    <scope>NUCLEOTIDE SEQUENCE</scope>
    <source>
        <strain evidence="2">20211129_DDA</strain>
        <tissue evidence="2">Liver</tissue>
    </source>
</reference>
<feature type="compositionally biased region" description="Basic and acidic residues" evidence="1">
    <location>
        <begin position="9"/>
        <end position="21"/>
    </location>
</feature>
<evidence type="ECO:0000313" key="3">
    <source>
        <dbReference type="Proteomes" id="UP001066276"/>
    </source>
</evidence>
<keyword evidence="3" id="KW-1185">Reference proteome</keyword>
<name>A0AAV7SPS1_PLEWA</name>